<dbReference type="InterPro" id="IPR016160">
    <property type="entry name" value="Ald_DH_CS_CYS"/>
</dbReference>
<dbReference type="InterPro" id="IPR016161">
    <property type="entry name" value="Ald_DH/histidinol_DH"/>
</dbReference>
<name>E0X6F6_PSEPU</name>
<dbReference type="InterPro" id="IPR029510">
    <property type="entry name" value="Ald_DH_CS_GLU"/>
</dbReference>
<feature type="domain" description="Aldehyde dehydrogenase" evidence="5">
    <location>
        <begin position="96"/>
        <end position="562"/>
    </location>
</feature>
<dbReference type="GO" id="GO:0016620">
    <property type="term" value="F:oxidoreductase activity, acting on the aldehyde or oxo group of donors, NAD or NADP as acceptor"/>
    <property type="evidence" value="ECO:0007669"/>
    <property type="project" value="InterPro"/>
</dbReference>
<proteinExistence type="inferred from homology"/>
<dbReference type="FunFam" id="3.40.605.10:FF:000007">
    <property type="entry name" value="NAD/NADP-dependent betaine aldehyde dehydrogenase"/>
    <property type="match status" value="1"/>
</dbReference>
<feature type="active site" evidence="3">
    <location>
        <position position="340"/>
    </location>
</feature>
<reference evidence="6" key="1">
    <citation type="submission" date="2009-08" db="EMBL/GenBank/DDBJ databases">
        <title>Global regulation of food supply by Pseudomonas putida DOT-T1E.</title>
        <authorList>
            <person name="Daniels C."/>
            <person name="Godoy P."/>
            <person name="Duque E."/>
            <person name="Molina-Henares M.A."/>
            <person name="de la Torre J."/>
            <person name="Del Arco J.M."/>
            <person name="Herrera C."/>
            <person name="Segura A."/>
            <person name="Guazzaroni M.E."/>
            <person name="Ferrer M."/>
            <person name="Ramos J.L."/>
        </authorList>
    </citation>
    <scope>NUCLEOTIDE SEQUENCE</scope>
    <source>
        <strain evidence="6">DOT-T1E</strain>
    </source>
</reference>
<evidence type="ECO:0000259" key="5">
    <source>
        <dbReference type="Pfam" id="PF00171"/>
    </source>
</evidence>
<evidence type="ECO:0000313" key="6">
    <source>
        <dbReference type="EMBL" id="ADI95286.1"/>
    </source>
</evidence>
<dbReference type="EMBL" id="GQ506555">
    <property type="protein sequence ID" value="ADI95286.1"/>
    <property type="molecule type" value="Genomic_DNA"/>
</dbReference>
<dbReference type="PROSITE" id="PS00070">
    <property type="entry name" value="ALDEHYDE_DEHYDR_CYS"/>
    <property type="match status" value="1"/>
</dbReference>
<organism evidence="6">
    <name type="scientific">Pseudomonas putida</name>
    <name type="common">Arthrobacter siderocapsulatus</name>
    <dbReference type="NCBI Taxonomy" id="303"/>
    <lineage>
        <taxon>Bacteria</taxon>
        <taxon>Pseudomonadati</taxon>
        <taxon>Pseudomonadota</taxon>
        <taxon>Gammaproteobacteria</taxon>
        <taxon>Pseudomonadales</taxon>
        <taxon>Pseudomonadaceae</taxon>
        <taxon>Pseudomonas</taxon>
    </lineage>
</organism>
<comment type="similarity">
    <text evidence="1 4">Belongs to the aldehyde dehydrogenase family.</text>
</comment>
<dbReference type="SUPFAM" id="SSF53720">
    <property type="entry name" value="ALDH-like"/>
    <property type="match status" value="1"/>
</dbReference>
<dbReference type="InterPro" id="IPR016163">
    <property type="entry name" value="Ald_DH_C"/>
</dbReference>
<dbReference type="PANTHER" id="PTHR11699">
    <property type="entry name" value="ALDEHYDE DEHYDROGENASE-RELATED"/>
    <property type="match status" value="1"/>
</dbReference>
<dbReference type="Pfam" id="PF00171">
    <property type="entry name" value="Aldedh"/>
    <property type="match status" value="1"/>
</dbReference>
<dbReference type="PROSITE" id="PS00687">
    <property type="entry name" value="ALDEHYDE_DEHYDR_GLU"/>
    <property type="match status" value="1"/>
</dbReference>
<dbReference type="InterPro" id="IPR015590">
    <property type="entry name" value="Aldehyde_DH_dom"/>
</dbReference>
<dbReference type="InterPro" id="IPR016162">
    <property type="entry name" value="Ald_DH_N"/>
</dbReference>
<dbReference type="AlphaFoldDB" id="E0X6F6"/>
<evidence type="ECO:0000256" key="2">
    <source>
        <dbReference type="ARBA" id="ARBA00023002"/>
    </source>
</evidence>
<dbReference type="Gene3D" id="3.40.605.10">
    <property type="entry name" value="Aldehyde Dehydrogenase, Chain A, domain 1"/>
    <property type="match status" value="1"/>
</dbReference>
<dbReference type="Gene3D" id="3.40.309.10">
    <property type="entry name" value="Aldehyde Dehydrogenase, Chain A, domain 2"/>
    <property type="match status" value="1"/>
</dbReference>
<protein>
    <submittedName>
        <fullName evidence="6">PeaE</fullName>
    </submittedName>
</protein>
<accession>E0X6F6</accession>
<evidence type="ECO:0000256" key="3">
    <source>
        <dbReference type="PROSITE-ProRule" id="PRU10007"/>
    </source>
</evidence>
<dbReference type="FunFam" id="3.40.605.10:FF:000026">
    <property type="entry name" value="Aldehyde dehydrogenase, putative"/>
    <property type="match status" value="1"/>
</dbReference>
<evidence type="ECO:0000256" key="4">
    <source>
        <dbReference type="RuleBase" id="RU003345"/>
    </source>
</evidence>
<dbReference type="FunFam" id="3.40.309.10:FF:000012">
    <property type="entry name" value="Betaine aldehyde dehydrogenase"/>
    <property type="match status" value="1"/>
</dbReference>
<keyword evidence="2 4" id="KW-0560">Oxidoreductase</keyword>
<evidence type="ECO:0000256" key="1">
    <source>
        <dbReference type="ARBA" id="ARBA00009986"/>
    </source>
</evidence>
<sequence length="566" mass="60735">MLRQGPRRGRTATVSPPSHTVSMCNSATWQTQPCAQAKPNAHNALRPSAQVGTAIAPVPVTSNDKRHSPMLSELPILPATRAFLERKLKMRIGADWQDAASGRTLSFRNPATGEVLGEVPAAEAEDVDRAVRAARQAFDDSPWSRMRPRERQNLLWRLADLMERDARQLAELECLNNGKSAAVAQMMDVQLAIDFLRYMAGWATKIEGSTVEASMPLMPNDQFHGFVRREAVGVVGAIVAWNFPLLLACWKLGPALATGCTVVLKPADETPLSVLKLAELVDEAGYPAGVFNVVTGTGLNAGAALSRHPGVDKLTFTGSTEVGKLIGKAAMDNMTRVTLELGGKSPTIVMPDANLQEAAVGAATAIFFNQGQVCCAGSRLYVHRKHFDNVVADIAAIANAMKLGNGLDPAVQMGPLISAKQQDRVTGYIELGRELGATIACGGEGFGPGYFVKPTVIVDVDQRHRLVQEEIFGPVLVAMPFDDIDEVIGMANDNPYGLGASIWSNDLAAVHRMIPRIKSGSVWVNCHSALDPALPFGGYKMSGVGREMGSAAIEHYTELKSVLIKL</sequence>